<evidence type="ECO:0000313" key="3">
    <source>
        <dbReference type="Proteomes" id="UP001153148"/>
    </source>
</evidence>
<reference evidence="2" key="1">
    <citation type="submission" date="2021-03" db="EMBL/GenBank/DDBJ databases">
        <authorList>
            <person name="Tran Van P."/>
        </authorList>
    </citation>
    <scope>NUCLEOTIDE SEQUENCE</scope>
</reference>
<evidence type="ECO:0000313" key="2">
    <source>
        <dbReference type="EMBL" id="CAG2067232.1"/>
    </source>
</evidence>
<keyword evidence="3" id="KW-1185">Reference proteome</keyword>
<organism evidence="2 3">
    <name type="scientific">Timema podura</name>
    <name type="common">Walking stick</name>
    <dbReference type="NCBI Taxonomy" id="61482"/>
    <lineage>
        <taxon>Eukaryota</taxon>
        <taxon>Metazoa</taxon>
        <taxon>Ecdysozoa</taxon>
        <taxon>Arthropoda</taxon>
        <taxon>Hexapoda</taxon>
        <taxon>Insecta</taxon>
        <taxon>Pterygota</taxon>
        <taxon>Neoptera</taxon>
        <taxon>Polyneoptera</taxon>
        <taxon>Phasmatodea</taxon>
        <taxon>Timematodea</taxon>
        <taxon>Timematoidea</taxon>
        <taxon>Timematidae</taxon>
        <taxon>Timema</taxon>
    </lineage>
</organism>
<proteinExistence type="predicted"/>
<feature type="non-terminal residue" evidence="2">
    <location>
        <position position="1"/>
    </location>
</feature>
<name>A0ABN7PJI0_TIMPD</name>
<dbReference type="EMBL" id="CAJPIN010065308">
    <property type="protein sequence ID" value="CAG2067232.1"/>
    <property type="molecule type" value="Genomic_DNA"/>
</dbReference>
<sequence>IGFQNKEKRVTDKVLLTAFELLKEPGTRVIHPPSNEDAVIISNNSVSQSLFNGTDGKIETPNVKKRHRRMKSSGMKNLDCDGVGSLTVEKKRSRNRRLGVQTPQPGRYLLQTEV</sequence>
<dbReference type="Proteomes" id="UP001153148">
    <property type="component" value="Unassembled WGS sequence"/>
</dbReference>
<evidence type="ECO:0000256" key="1">
    <source>
        <dbReference type="SAM" id="MobiDB-lite"/>
    </source>
</evidence>
<comment type="caution">
    <text evidence="2">The sequence shown here is derived from an EMBL/GenBank/DDBJ whole genome shotgun (WGS) entry which is preliminary data.</text>
</comment>
<gene>
    <name evidence="2" type="ORF">TPAB3V08_LOCUS14175</name>
</gene>
<feature type="region of interest" description="Disordered" evidence="1">
    <location>
        <begin position="52"/>
        <end position="114"/>
    </location>
</feature>
<accession>A0ABN7PJI0</accession>
<protein>
    <submittedName>
        <fullName evidence="2">Uncharacterized protein</fullName>
    </submittedName>
</protein>